<keyword evidence="3" id="KW-1185">Reference proteome</keyword>
<dbReference type="PATRIC" id="fig|1179773.3.peg.4108"/>
<reference evidence="2 3" key="1">
    <citation type="journal article" date="2012" name="BMC Genomics">
        <title>Complete genome sequence of Saccharothrix espanaensis DSM 44229T and comparison to the other completely sequenced Pseudonocardiaceae.</title>
        <authorList>
            <person name="Strobel T."/>
            <person name="Al-Dilaimi A."/>
            <person name="Blom J."/>
            <person name="Gessner A."/>
            <person name="Kalinowski J."/>
            <person name="Luzhetska M."/>
            <person name="Puhler A."/>
            <person name="Szczepanowski R."/>
            <person name="Bechthold A."/>
            <person name="Ruckert C."/>
        </authorList>
    </citation>
    <scope>NUCLEOTIDE SEQUENCE [LARGE SCALE GENOMIC DNA]</scope>
    <source>
        <strain evidence="3">ATCC 51144 / DSM 44229 / JCM 9112 / NBRC 15066 / NRRL 15764</strain>
    </source>
</reference>
<dbReference type="Pfam" id="PF00106">
    <property type="entry name" value="adh_short"/>
    <property type="match status" value="1"/>
</dbReference>
<dbReference type="AlphaFoldDB" id="K0JZ34"/>
<organism evidence="2 3">
    <name type="scientific">Saccharothrix espanaensis (strain ATCC 51144 / DSM 44229 / JCM 9112 / NBRC 15066 / NRRL 15764)</name>
    <dbReference type="NCBI Taxonomy" id="1179773"/>
    <lineage>
        <taxon>Bacteria</taxon>
        <taxon>Bacillati</taxon>
        <taxon>Actinomycetota</taxon>
        <taxon>Actinomycetes</taxon>
        <taxon>Pseudonocardiales</taxon>
        <taxon>Pseudonocardiaceae</taxon>
        <taxon>Saccharothrix</taxon>
    </lineage>
</organism>
<dbReference type="EMBL" id="HE804045">
    <property type="protein sequence ID" value="CCH31391.1"/>
    <property type="molecule type" value="Genomic_DNA"/>
</dbReference>
<dbReference type="Proteomes" id="UP000006281">
    <property type="component" value="Chromosome"/>
</dbReference>
<dbReference type="KEGG" id="sesp:BN6_41040"/>
<dbReference type="SUPFAM" id="SSF51735">
    <property type="entry name" value="NAD(P)-binding Rossmann-fold domains"/>
    <property type="match status" value="1"/>
</dbReference>
<evidence type="ECO:0000313" key="3">
    <source>
        <dbReference type="Proteomes" id="UP000006281"/>
    </source>
</evidence>
<dbReference type="STRING" id="1179773.BN6_41040"/>
<dbReference type="PANTHER" id="PTHR47534:SF3">
    <property type="entry name" value="ALCOHOL DEHYDROGENASE-LIKE C-TERMINAL DOMAIN-CONTAINING PROTEIN"/>
    <property type="match status" value="1"/>
</dbReference>
<sequence>MTKTYVITGATDGIGAAVARELFTRGDHVVALGTNPAKGAALVRAAEGAPGTVEFVQADLSLVATSRRVVASILRDHPRVDGLVLCARHFRSYRSVTAEGFEDNFALFYLSRLLFGYGLRPALERADRPVIVNVAGPGHDTPVTWDDLQSARDYDGVRAMFLSGRLDDLLGVEFARRHGDGPVRYVLFHPGTTATGFVGEFDPATAAFVEQQKALAKPATEVVPPIVRLLDDPPAAPLTAYTMYRELPLTGGLFSPADARRLAEITGQLLDAVRG</sequence>
<evidence type="ECO:0000313" key="2">
    <source>
        <dbReference type="EMBL" id="CCH31391.1"/>
    </source>
</evidence>
<protein>
    <submittedName>
        <fullName evidence="2">Short-chain dehydrogenase/reductase</fullName>
    </submittedName>
</protein>
<dbReference type="PANTHER" id="PTHR47534">
    <property type="entry name" value="YALI0E05731P"/>
    <property type="match status" value="1"/>
</dbReference>
<name>K0JZ34_SACES</name>
<proteinExistence type="predicted"/>
<dbReference type="eggNOG" id="COG1028">
    <property type="taxonomic scope" value="Bacteria"/>
</dbReference>
<dbReference type="OrthoDB" id="2860165at2"/>
<evidence type="ECO:0000256" key="1">
    <source>
        <dbReference type="ARBA" id="ARBA00023002"/>
    </source>
</evidence>
<dbReference type="Gene3D" id="3.40.50.720">
    <property type="entry name" value="NAD(P)-binding Rossmann-like Domain"/>
    <property type="match status" value="1"/>
</dbReference>
<keyword evidence="1" id="KW-0560">Oxidoreductase</keyword>
<dbReference type="GO" id="GO:0016491">
    <property type="term" value="F:oxidoreductase activity"/>
    <property type="evidence" value="ECO:0007669"/>
    <property type="project" value="UniProtKB-KW"/>
</dbReference>
<dbReference type="InterPro" id="IPR002347">
    <property type="entry name" value="SDR_fam"/>
</dbReference>
<gene>
    <name evidence="2" type="ordered locus">BN6_41040</name>
</gene>
<dbReference type="RefSeq" id="WP_015101503.1">
    <property type="nucleotide sequence ID" value="NC_019673.1"/>
</dbReference>
<dbReference type="InterPro" id="IPR052228">
    <property type="entry name" value="Sec_Metab_Biosynth_Oxidored"/>
</dbReference>
<dbReference type="InterPro" id="IPR036291">
    <property type="entry name" value="NAD(P)-bd_dom_sf"/>
</dbReference>
<dbReference type="HOGENOM" id="CLU_010194_44_5_11"/>
<dbReference type="BioCyc" id="SESP1179773:BN6_RS19865-MONOMER"/>
<accession>K0JZ34</accession>